<keyword evidence="4" id="KW-0762">Sugar transport</keyword>
<evidence type="ECO:0000256" key="2">
    <source>
        <dbReference type="ARBA" id="ARBA00022448"/>
    </source>
</evidence>
<dbReference type="AlphaFoldDB" id="A0A8E0M8E5"/>
<organism evidence="9 10">
    <name type="scientific">Lacticaseibacillus paracasei subsp. paracasei CNCM I-4270</name>
    <dbReference type="NCBI Taxonomy" id="1256202"/>
    <lineage>
        <taxon>Bacteria</taxon>
        <taxon>Bacillati</taxon>
        <taxon>Bacillota</taxon>
        <taxon>Bacilli</taxon>
        <taxon>Lactobacillales</taxon>
        <taxon>Lactobacillaceae</taxon>
        <taxon>Lacticaseibacillus</taxon>
    </lineage>
</organism>
<reference evidence="9 10" key="1">
    <citation type="journal article" date="2013" name="PLoS ONE">
        <title>Lactobacillus paracasei comparative genomics: towards species pan-genome definition and exploitation of diversity.</title>
        <authorList>
            <person name="Smokvina T."/>
            <person name="Wels M."/>
            <person name="Polka J."/>
            <person name="Chervaux C."/>
            <person name="Brisse S."/>
            <person name="Boekhorst J."/>
            <person name="van Hylckama Vlieg J.E."/>
            <person name="Siezen R.J."/>
        </authorList>
    </citation>
    <scope>NUCLEOTIDE SEQUENCE [LARGE SCALE GENOMIC DNA]</scope>
    <source>
        <strain evidence="9 10">CNCM I-4270</strain>
    </source>
</reference>
<dbReference type="InterPro" id="IPR004701">
    <property type="entry name" value="PTS_EIIA_man-typ"/>
</dbReference>
<evidence type="ECO:0000313" key="10">
    <source>
        <dbReference type="Proteomes" id="UP000014249"/>
    </source>
</evidence>
<comment type="caution">
    <text evidence="9">The sequence shown here is derived from an EMBL/GenBank/DDBJ whole genome shotgun (WGS) entry which is preliminary data.</text>
</comment>
<keyword evidence="5" id="KW-0808">Transferase</keyword>
<evidence type="ECO:0000256" key="7">
    <source>
        <dbReference type="ARBA" id="ARBA00022777"/>
    </source>
</evidence>
<sequence length="156" mass="17490">MIKYMFVTHGELAKGMMDAVRLIMGEDQEIYIDSISHKTSIHNFGKKVANTIVELDEGDGVIVLTDLALASPYNQASLAYKRIGNTVKYKVIAGTNLPMMLEAVSQRLQGNNDIEDVTQRILMQGRDGVKEFFEELNKYTETNPRNGFVEGNENIT</sequence>
<evidence type="ECO:0000259" key="8">
    <source>
        <dbReference type="PROSITE" id="PS51096"/>
    </source>
</evidence>
<evidence type="ECO:0000256" key="4">
    <source>
        <dbReference type="ARBA" id="ARBA00022597"/>
    </source>
</evidence>
<evidence type="ECO:0000256" key="1">
    <source>
        <dbReference type="ARBA" id="ARBA00004496"/>
    </source>
</evidence>
<keyword evidence="3" id="KW-0963">Cytoplasm</keyword>
<keyword evidence="7" id="KW-0418">Kinase</keyword>
<comment type="subcellular location">
    <subcellularLocation>
        <location evidence="1">Cytoplasm</location>
    </subcellularLocation>
</comment>
<dbReference type="EMBL" id="ANJX01000430">
    <property type="protein sequence ID" value="EPC49959.1"/>
    <property type="molecule type" value="Genomic_DNA"/>
</dbReference>
<dbReference type="Proteomes" id="UP000014249">
    <property type="component" value="Unassembled WGS sequence"/>
</dbReference>
<feature type="domain" description="PTS EIIA type-4" evidence="8">
    <location>
        <begin position="1"/>
        <end position="129"/>
    </location>
</feature>
<dbReference type="GO" id="GO:0016020">
    <property type="term" value="C:membrane"/>
    <property type="evidence" value="ECO:0007669"/>
    <property type="project" value="InterPro"/>
</dbReference>
<dbReference type="PROSITE" id="PS51096">
    <property type="entry name" value="PTS_EIIA_TYPE_4"/>
    <property type="match status" value="1"/>
</dbReference>
<dbReference type="Gene3D" id="3.40.50.510">
    <property type="entry name" value="Phosphotransferase system, mannose-type IIA component"/>
    <property type="match status" value="1"/>
</dbReference>
<proteinExistence type="predicted"/>
<evidence type="ECO:0000313" key="9">
    <source>
        <dbReference type="EMBL" id="EPC49959.1"/>
    </source>
</evidence>
<evidence type="ECO:0000256" key="3">
    <source>
        <dbReference type="ARBA" id="ARBA00022490"/>
    </source>
</evidence>
<dbReference type="InterPro" id="IPR036662">
    <property type="entry name" value="PTS_EIIA_man-typ_sf"/>
</dbReference>
<name>A0A8E0M8E5_LACPA</name>
<dbReference type="PANTHER" id="PTHR33799">
    <property type="entry name" value="PTS PERMEASE-RELATED-RELATED"/>
    <property type="match status" value="1"/>
</dbReference>
<dbReference type="CDD" id="cd00006">
    <property type="entry name" value="PTS_IIA_man"/>
    <property type="match status" value="1"/>
</dbReference>
<dbReference type="PANTHER" id="PTHR33799:SF1">
    <property type="entry name" value="PTS SYSTEM MANNOSE-SPECIFIC EIIAB COMPONENT-RELATED"/>
    <property type="match status" value="1"/>
</dbReference>
<dbReference type="InterPro" id="IPR051471">
    <property type="entry name" value="Bacterial_PTS_sugar_comp"/>
</dbReference>
<dbReference type="InterPro" id="IPR033887">
    <property type="entry name" value="PTS_IIA_man"/>
</dbReference>
<evidence type="ECO:0000256" key="5">
    <source>
        <dbReference type="ARBA" id="ARBA00022679"/>
    </source>
</evidence>
<evidence type="ECO:0000256" key="6">
    <source>
        <dbReference type="ARBA" id="ARBA00022683"/>
    </source>
</evidence>
<dbReference type="GO" id="GO:0016301">
    <property type="term" value="F:kinase activity"/>
    <property type="evidence" value="ECO:0007669"/>
    <property type="project" value="UniProtKB-KW"/>
</dbReference>
<accession>A0A8E0M8E5</accession>
<dbReference type="GO" id="GO:0009401">
    <property type="term" value="P:phosphoenolpyruvate-dependent sugar phosphotransferase system"/>
    <property type="evidence" value="ECO:0007669"/>
    <property type="project" value="UniProtKB-KW"/>
</dbReference>
<protein>
    <submittedName>
        <fullName evidence="9">PTS system mannose-specific EIIAB component</fullName>
    </submittedName>
</protein>
<gene>
    <name evidence="9" type="ORF">Lpp77_16027</name>
</gene>
<keyword evidence="2" id="KW-0813">Transport</keyword>
<dbReference type="Pfam" id="PF03610">
    <property type="entry name" value="EIIA-man"/>
    <property type="match status" value="1"/>
</dbReference>
<keyword evidence="6" id="KW-0598">Phosphotransferase system</keyword>
<dbReference type="SUPFAM" id="SSF53062">
    <property type="entry name" value="PTS system fructose IIA component-like"/>
    <property type="match status" value="1"/>
</dbReference>
<dbReference type="GO" id="GO:0005737">
    <property type="term" value="C:cytoplasm"/>
    <property type="evidence" value="ECO:0007669"/>
    <property type="project" value="UniProtKB-SubCell"/>
</dbReference>